<sequence>MTSDKFSAHIGYLFTELPVAERIAAAAKAGFTAIEHPQPFTIDAKEMRKLLSDNGLVFAQLAGGAGDASKGEKGLGALAGREGDFRAGFNRALDYAVTVGAPFVHPMAGVPQGDDAARWIGVYTENVHYAVERTSNTGVKVLIEAISHAAVPGYAVSTLAEAARIQDVFGTNSVALLVDTYHAAANGLDAADWLRANPGRTGHIHIADCPGRHEPGTGNINFASVLDVLAEQQFEGAIGFEYVPSTTTVESAAFLKGWKSRSRQRVIQ</sequence>
<keyword evidence="1 2" id="KW-0413">Isomerase</keyword>
<dbReference type="Gene3D" id="3.20.20.150">
    <property type="entry name" value="Divalent-metal-dependent TIM barrel enzymes"/>
    <property type="match status" value="1"/>
</dbReference>
<comment type="caution">
    <text evidence="4">The sequence shown here is derived from an EMBL/GenBank/DDBJ whole genome shotgun (WGS) entry which is preliminary data.</text>
</comment>
<reference evidence="4 5" key="1">
    <citation type="journal article" date="2021" name="MBio">
        <title>Poor Competitiveness of Bradyrhizobium in Pigeon Pea Root Colonization in Indian Soils.</title>
        <authorList>
            <person name="Chalasani D."/>
            <person name="Basu A."/>
            <person name="Pullabhotla S.V.S.R.N."/>
            <person name="Jorrin B."/>
            <person name="Neal A.L."/>
            <person name="Poole P.S."/>
            <person name="Podile A.R."/>
            <person name="Tkacz A."/>
        </authorList>
    </citation>
    <scope>NUCLEOTIDE SEQUENCE [LARGE SCALE GENOMIC DNA]</scope>
    <source>
        <strain evidence="4 5">HU56</strain>
    </source>
</reference>
<keyword evidence="5" id="KW-1185">Reference proteome</keyword>
<dbReference type="InterPro" id="IPR050417">
    <property type="entry name" value="Sugar_Epim/Isomerase"/>
</dbReference>
<dbReference type="Proteomes" id="UP000717752">
    <property type="component" value="Unassembled WGS sequence"/>
</dbReference>
<dbReference type="SUPFAM" id="SSF51658">
    <property type="entry name" value="Xylose isomerase-like"/>
    <property type="match status" value="1"/>
</dbReference>
<dbReference type="PANTHER" id="PTHR43489">
    <property type="entry name" value="ISOMERASE"/>
    <property type="match status" value="1"/>
</dbReference>
<dbReference type="Pfam" id="PF01261">
    <property type="entry name" value="AP_endonuc_2"/>
    <property type="match status" value="1"/>
</dbReference>
<dbReference type="InterPro" id="IPR036237">
    <property type="entry name" value="Xyl_isomerase-like_sf"/>
</dbReference>
<evidence type="ECO:0000256" key="2">
    <source>
        <dbReference type="PIRNR" id="PIRNR006241"/>
    </source>
</evidence>
<evidence type="ECO:0000256" key="1">
    <source>
        <dbReference type="ARBA" id="ARBA00023235"/>
    </source>
</evidence>
<feature type="domain" description="Xylose isomerase-like TIM barrel" evidence="3">
    <location>
        <begin position="23"/>
        <end position="256"/>
    </location>
</feature>
<name>A0ABS7GRQ0_9HYPH</name>
<protein>
    <submittedName>
        <fullName evidence="4">TIM barrel protein</fullName>
    </submittedName>
</protein>
<dbReference type="PANTHER" id="PTHR43489:SF6">
    <property type="entry name" value="HYDROXYPYRUVATE ISOMERASE-RELATED"/>
    <property type="match status" value="1"/>
</dbReference>
<evidence type="ECO:0000313" key="5">
    <source>
        <dbReference type="Proteomes" id="UP000717752"/>
    </source>
</evidence>
<evidence type="ECO:0000313" key="4">
    <source>
        <dbReference type="EMBL" id="MBW9052366.1"/>
    </source>
</evidence>
<dbReference type="InterPro" id="IPR013022">
    <property type="entry name" value="Xyl_isomerase-like_TIM-brl"/>
</dbReference>
<evidence type="ECO:0000259" key="3">
    <source>
        <dbReference type="Pfam" id="PF01261"/>
    </source>
</evidence>
<dbReference type="EMBL" id="JAEUAK010000003">
    <property type="protein sequence ID" value="MBW9052366.1"/>
    <property type="molecule type" value="Genomic_DNA"/>
</dbReference>
<comment type="similarity">
    <text evidence="2">Belongs to the hyi family.</text>
</comment>
<gene>
    <name evidence="4" type="ORF">JNB85_08050</name>
</gene>
<organism evidence="4 5">
    <name type="scientific">Rhizobium mesosinicum</name>
    <dbReference type="NCBI Taxonomy" id="335017"/>
    <lineage>
        <taxon>Bacteria</taxon>
        <taxon>Pseudomonadati</taxon>
        <taxon>Pseudomonadota</taxon>
        <taxon>Alphaproteobacteria</taxon>
        <taxon>Hyphomicrobiales</taxon>
        <taxon>Rhizobiaceae</taxon>
        <taxon>Rhizobium/Agrobacterium group</taxon>
        <taxon>Rhizobium</taxon>
    </lineage>
</organism>
<dbReference type="InterPro" id="IPR026040">
    <property type="entry name" value="HyI-like"/>
</dbReference>
<dbReference type="PIRSF" id="PIRSF006241">
    <property type="entry name" value="HyI"/>
    <property type="match status" value="1"/>
</dbReference>
<proteinExistence type="inferred from homology"/>
<dbReference type="RefSeq" id="WP_220333824.1">
    <property type="nucleotide sequence ID" value="NZ_JAEUAK010000003.1"/>
</dbReference>
<accession>A0ABS7GRQ0</accession>